<name>A0AA35VPY4_LACSI</name>
<organism evidence="2 3">
    <name type="scientific">Lactuca saligna</name>
    <name type="common">Willowleaf lettuce</name>
    <dbReference type="NCBI Taxonomy" id="75948"/>
    <lineage>
        <taxon>Eukaryota</taxon>
        <taxon>Viridiplantae</taxon>
        <taxon>Streptophyta</taxon>
        <taxon>Embryophyta</taxon>
        <taxon>Tracheophyta</taxon>
        <taxon>Spermatophyta</taxon>
        <taxon>Magnoliopsida</taxon>
        <taxon>eudicotyledons</taxon>
        <taxon>Gunneridae</taxon>
        <taxon>Pentapetalae</taxon>
        <taxon>asterids</taxon>
        <taxon>campanulids</taxon>
        <taxon>Asterales</taxon>
        <taxon>Asteraceae</taxon>
        <taxon>Cichorioideae</taxon>
        <taxon>Cichorieae</taxon>
        <taxon>Lactucinae</taxon>
        <taxon>Lactuca</taxon>
    </lineage>
</organism>
<keyword evidence="3" id="KW-1185">Reference proteome</keyword>
<evidence type="ECO:0000313" key="2">
    <source>
        <dbReference type="EMBL" id="CAI9267052.1"/>
    </source>
</evidence>
<evidence type="ECO:0000313" key="3">
    <source>
        <dbReference type="Proteomes" id="UP001177003"/>
    </source>
</evidence>
<accession>A0AA35VPY4</accession>
<evidence type="ECO:0000256" key="1">
    <source>
        <dbReference type="SAM" id="MobiDB-lite"/>
    </source>
</evidence>
<proteinExistence type="predicted"/>
<reference evidence="2" key="1">
    <citation type="submission" date="2023-04" db="EMBL/GenBank/DDBJ databases">
        <authorList>
            <person name="Vijverberg K."/>
            <person name="Xiong W."/>
            <person name="Schranz E."/>
        </authorList>
    </citation>
    <scope>NUCLEOTIDE SEQUENCE</scope>
</reference>
<dbReference type="EMBL" id="OX465077">
    <property type="protein sequence ID" value="CAI9267052.1"/>
    <property type="molecule type" value="Genomic_DNA"/>
</dbReference>
<feature type="region of interest" description="Disordered" evidence="1">
    <location>
        <begin position="158"/>
        <end position="177"/>
    </location>
</feature>
<sequence>MTTRGGDCLKWTEFWRRKKHTDARTLNEATYFVSNVLGDVNRWINSLETSRPNSLPQFNVGGSTLKRHRTDDLASRFFINHIRPMANLDFHDVEYGTSVPPSNRSTAPLDIIEDVSLIDLNRGFRENSRNASEAELNDCISSLLEAKNMANVAATLSSPTPAVTSSPPLKDHRSSRLVPSPAKTKWHEKIGKTWFVDSIAVRGWVARSLSSCLFCCFLILRHRRHVVVASDRCSSPRKDGWGFVSLFNVDCRLAYVHGWVVWVVSCIRRGHREGRMRTKWNKRATFANVSFEWQLLIGGET</sequence>
<dbReference type="AlphaFoldDB" id="A0AA35VPY4"/>
<dbReference type="Proteomes" id="UP001177003">
    <property type="component" value="Chromosome 1"/>
</dbReference>
<gene>
    <name evidence="2" type="ORF">LSALG_LOCUS7560</name>
</gene>
<protein>
    <submittedName>
        <fullName evidence="2">Uncharacterized protein</fullName>
    </submittedName>
</protein>
<feature type="compositionally biased region" description="Low complexity" evidence="1">
    <location>
        <begin position="158"/>
        <end position="168"/>
    </location>
</feature>